<dbReference type="EC" id="2.7.13.3" evidence="12"/>
<dbReference type="PANTHER" id="PTHR45436">
    <property type="entry name" value="SENSOR HISTIDINE KINASE YKOH"/>
    <property type="match status" value="1"/>
</dbReference>
<dbReference type="Gene3D" id="1.10.287.130">
    <property type="match status" value="1"/>
</dbReference>
<dbReference type="SUPFAM" id="SSF47384">
    <property type="entry name" value="Homodimeric domain of signal transducing histidine kinase"/>
    <property type="match status" value="1"/>
</dbReference>
<dbReference type="Proteomes" id="UP000288459">
    <property type="component" value="Unassembled WGS sequence"/>
</dbReference>
<accession>A0A8B3M2G7</accession>
<evidence type="ECO:0000256" key="5">
    <source>
        <dbReference type="ARBA" id="ARBA00022553"/>
    </source>
</evidence>
<keyword evidence="5" id="KW-0597">Phosphoprotein</keyword>
<gene>
    <name evidence="14" type="ORF">CIG67_11735</name>
</gene>
<keyword evidence="12" id="KW-1133">Transmembrane helix</keyword>
<evidence type="ECO:0000313" key="15">
    <source>
        <dbReference type="Proteomes" id="UP000288459"/>
    </source>
</evidence>
<evidence type="ECO:0000256" key="6">
    <source>
        <dbReference type="ARBA" id="ARBA00022679"/>
    </source>
</evidence>
<keyword evidence="3 12" id="KW-1003">Cell membrane</keyword>
<dbReference type="SMART" id="SM00388">
    <property type="entry name" value="HisKA"/>
    <property type="match status" value="1"/>
</dbReference>
<comment type="catalytic activity">
    <reaction evidence="1 12">
        <text>ATP + protein L-histidine = ADP + protein N-phospho-L-histidine.</text>
        <dbReference type="EC" id="2.7.13.3"/>
    </reaction>
</comment>
<dbReference type="PROSITE" id="PS50885">
    <property type="entry name" value="HAMP"/>
    <property type="match status" value="1"/>
</dbReference>
<dbReference type="InterPro" id="IPR036097">
    <property type="entry name" value="HisK_dim/P_sf"/>
</dbReference>
<evidence type="ECO:0000256" key="1">
    <source>
        <dbReference type="ARBA" id="ARBA00000085"/>
    </source>
</evidence>
<evidence type="ECO:0000256" key="9">
    <source>
        <dbReference type="ARBA" id="ARBA00022840"/>
    </source>
</evidence>
<evidence type="ECO:0000256" key="8">
    <source>
        <dbReference type="ARBA" id="ARBA00022777"/>
    </source>
</evidence>
<name>A0A8B3M2G7_ECOLX</name>
<dbReference type="InterPro" id="IPR050428">
    <property type="entry name" value="TCS_sensor_his_kinase"/>
</dbReference>
<reference evidence="14 15" key="1">
    <citation type="submission" date="2017-08" db="EMBL/GenBank/DDBJ databases">
        <title>Sequencing of Escherichia coli CCPM 6219.</title>
        <authorList>
            <person name="Liu S.-L."/>
            <person name="Zhou Y.-J."/>
            <person name="Zhao M.-F."/>
        </authorList>
    </citation>
    <scope>NUCLEOTIDE SEQUENCE [LARGE SCALE GENOMIC DNA]</scope>
    <source>
        <strain evidence="14 15">CCPM 6219</strain>
    </source>
</reference>
<dbReference type="PANTHER" id="PTHR45436:SF15">
    <property type="entry name" value="SENSOR HISTIDINE KINASE CUSS"/>
    <property type="match status" value="1"/>
</dbReference>
<dbReference type="GO" id="GO:0005886">
    <property type="term" value="C:plasma membrane"/>
    <property type="evidence" value="ECO:0007669"/>
    <property type="project" value="UniProtKB-SubCell"/>
</dbReference>
<keyword evidence="10 12" id="KW-0902">Two-component regulatory system</keyword>
<dbReference type="CDD" id="cd06225">
    <property type="entry name" value="HAMP"/>
    <property type="match status" value="1"/>
</dbReference>
<evidence type="ECO:0000256" key="3">
    <source>
        <dbReference type="ARBA" id="ARBA00022475"/>
    </source>
</evidence>
<keyword evidence="4 12" id="KW-0997">Cell inner membrane</keyword>
<feature type="transmembrane region" description="Helical" evidence="12">
    <location>
        <begin position="172"/>
        <end position="192"/>
    </location>
</feature>
<evidence type="ECO:0000256" key="4">
    <source>
        <dbReference type="ARBA" id="ARBA00022519"/>
    </source>
</evidence>
<keyword evidence="8 12" id="KW-0418">Kinase</keyword>
<evidence type="ECO:0000256" key="12">
    <source>
        <dbReference type="RuleBase" id="RU364088"/>
    </source>
</evidence>
<dbReference type="Pfam" id="PF00512">
    <property type="entry name" value="HisKA"/>
    <property type="match status" value="1"/>
</dbReference>
<dbReference type="GO" id="GO:0005524">
    <property type="term" value="F:ATP binding"/>
    <property type="evidence" value="ECO:0007669"/>
    <property type="project" value="UniProtKB-KW"/>
</dbReference>
<dbReference type="InterPro" id="IPR003660">
    <property type="entry name" value="HAMP_dom"/>
</dbReference>
<evidence type="ECO:0000256" key="2">
    <source>
        <dbReference type="ARBA" id="ARBA00004429"/>
    </source>
</evidence>
<dbReference type="CDD" id="cd00082">
    <property type="entry name" value="HisKA"/>
    <property type="match status" value="1"/>
</dbReference>
<dbReference type="Pfam" id="PF21085">
    <property type="entry name" value="CusS"/>
    <property type="match status" value="1"/>
</dbReference>
<evidence type="ECO:0000256" key="7">
    <source>
        <dbReference type="ARBA" id="ARBA00022741"/>
    </source>
</evidence>
<dbReference type="Pfam" id="PF00672">
    <property type="entry name" value="HAMP"/>
    <property type="match status" value="1"/>
</dbReference>
<evidence type="ECO:0000259" key="13">
    <source>
        <dbReference type="PROSITE" id="PS50885"/>
    </source>
</evidence>
<evidence type="ECO:0000256" key="10">
    <source>
        <dbReference type="ARBA" id="ARBA00023012"/>
    </source>
</evidence>
<organism evidence="14 15">
    <name type="scientific">Escherichia coli</name>
    <dbReference type="NCBI Taxonomy" id="562"/>
    <lineage>
        <taxon>Bacteria</taxon>
        <taxon>Pseudomonadati</taxon>
        <taxon>Pseudomonadota</taxon>
        <taxon>Gammaproteobacteria</taxon>
        <taxon>Enterobacterales</taxon>
        <taxon>Enterobacteriaceae</taxon>
        <taxon>Escherichia</taxon>
    </lineage>
</organism>
<feature type="transmembrane region" description="Helical" evidence="12">
    <location>
        <begin position="12"/>
        <end position="38"/>
    </location>
</feature>
<dbReference type="GO" id="GO:0000155">
    <property type="term" value="F:phosphorelay sensor kinase activity"/>
    <property type="evidence" value="ECO:0007669"/>
    <property type="project" value="InterPro"/>
</dbReference>
<keyword evidence="12" id="KW-0812">Transmembrane</keyword>
<comment type="subcellular location">
    <subcellularLocation>
        <location evidence="2">Cell inner membrane</location>
        <topology evidence="2">Multi-pass membrane protein</topology>
    </subcellularLocation>
</comment>
<sequence length="350" mass="40210">MRFKISLTTRLSLIFSAVMLTVWWLSSFILISTLNGYFDNQDRDFLTGKLQLTEEFLKTETFRNKTDIKSLSEKINDAMVGHNGLFISIKNMENEKIVELYAKNSVVPAVLLNKSGDILDYMIQTEENNTVYRSISRRVAVTPEQGKSKHVIITVATDTGYHTLFMDKLSTWLFWFNIGLVFISVFLGWLTTRIGLKPLREMTSLASSMTVHSLDQRLNPDLAPPEISETMQEFNNMFDRLEGAFRKLSDFSSDIAHELRTPVSNLMMQTQFALAKERDVSHYREILFANLEELKRLSRMTSDMLFLARSEHGLLRLDKHDVDLAAELNELRELFEPLADETGKTITVEG</sequence>
<dbReference type="InterPro" id="IPR006290">
    <property type="entry name" value="CztS_silS_copS"/>
</dbReference>
<keyword evidence="11 12" id="KW-0472">Membrane</keyword>
<keyword evidence="7 12" id="KW-0547">Nucleotide-binding</keyword>
<dbReference type="NCBIfam" id="TIGR01386">
    <property type="entry name" value="cztS_silS_copS"/>
    <property type="match status" value="1"/>
</dbReference>
<dbReference type="InterPro" id="IPR048590">
    <property type="entry name" value="CusS-like_sensor"/>
</dbReference>
<comment type="caution">
    <text evidence="14">The sequence shown here is derived from an EMBL/GenBank/DDBJ whole genome shotgun (WGS) entry which is preliminary data.</text>
</comment>
<comment type="function">
    <text evidence="12">Member of a two-component regulatory system.</text>
</comment>
<dbReference type="AlphaFoldDB" id="A0A8B3M2G7"/>
<evidence type="ECO:0000256" key="11">
    <source>
        <dbReference type="ARBA" id="ARBA00023136"/>
    </source>
</evidence>
<keyword evidence="6 12" id="KW-0808">Transferase</keyword>
<dbReference type="EMBL" id="NPIM01000128">
    <property type="protein sequence ID" value="RVE13144.1"/>
    <property type="molecule type" value="Genomic_DNA"/>
</dbReference>
<proteinExistence type="predicted"/>
<evidence type="ECO:0000313" key="14">
    <source>
        <dbReference type="EMBL" id="RVE13144.1"/>
    </source>
</evidence>
<keyword evidence="9 12" id="KW-0067">ATP-binding</keyword>
<protein>
    <recommendedName>
        <fullName evidence="12">Sensor protein</fullName>
        <ecNumber evidence="12">2.7.13.3</ecNumber>
    </recommendedName>
</protein>
<dbReference type="Gene3D" id="6.10.340.10">
    <property type="match status" value="1"/>
</dbReference>
<dbReference type="SMART" id="SM00304">
    <property type="entry name" value="HAMP"/>
    <property type="match status" value="1"/>
</dbReference>
<dbReference type="InterPro" id="IPR003661">
    <property type="entry name" value="HisK_dim/P_dom"/>
</dbReference>
<feature type="domain" description="HAMP" evidence="13">
    <location>
        <begin position="193"/>
        <end position="246"/>
    </location>
</feature>